<reference evidence="1 2" key="1">
    <citation type="submission" date="2017-05" db="EMBL/GenBank/DDBJ databases">
        <authorList>
            <person name="Song R."/>
            <person name="Chenine A.L."/>
            <person name="Ruprecht R.M."/>
        </authorList>
    </citation>
    <scope>NUCLEOTIDE SEQUENCE [LARGE SCALE GENOMIC DNA]</scope>
    <source>
        <strain evidence="1 2">CECT 7927</strain>
    </source>
</reference>
<dbReference type="EMBL" id="FXXI01000001">
    <property type="protein sequence ID" value="SMR99644.1"/>
    <property type="molecule type" value="Genomic_DNA"/>
</dbReference>
<proteinExistence type="predicted"/>
<organism evidence="1 2">
    <name type="scientific">Vibrio mangrovi</name>
    <dbReference type="NCBI Taxonomy" id="474394"/>
    <lineage>
        <taxon>Bacteria</taxon>
        <taxon>Pseudomonadati</taxon>
        <taxon>Pseudomonadota</taxon>
        <taxon>Gammaproteobacteria</taxon>
        <taxon>Vibrionales</taxon>
        <taxon>Vibrionaceae</taxon>
        <taxon>Vibrio</taxon>
    </lineage>
</organism>
<dbReference type="AlphaFoldDB" id="A0A1Y6IPR4"/>
<protein>
    <submittedName>
        <fullName evidence="1">Uncharacterized protein</fullName>
    </submittedName>
</protein>
<dbReference type="InterPro" id="IPR039366">
    <property type="entry name" value="Pilotin"/>
</dbReference>
<evidence type="ECO:0000313" key="2">
    <source>
        <dbReference type="Proteomes" id="UP000196125"/>
    </source>
</evidence>
<accession>A0A1Y6IPR4</accession>
<sequence length="158" mass="17940">MIIFIIVRLKSRTDKIIFMNYKNQWRIFLVVLGVFFGSGEVMAQSQPVNEIENMSGSLTGAYQLPKNAFVVVTLNDQSQQNRVIAKYQFYADDLSLPLNFQLSYFQSKIQDGHLYRIQAVVLDHGDILYWGAGAASELIAQPRVYDDQIRMVPATAAL</sequence>
<name>A0A1Y6IPR4_9VIBR</name>
<dbReference type="Proteomes" id="UP000196125">
    <property type="component" value="Unassembled WGS sequence"/>
</dbReference>
<evidence type="ECO:0000313" key="1">
    <source>
        <dbReference type="EMBL" id="SMR99644.1"/>
    </source>
</evidence>
<dbReference type="Pfam" id="PF09619">
    <property type="entry name" value="YscW"/>
    <property type="match status" value="1"/>
</dbReference>
<gene>
    <name evidence="1" type="ORF">VIM7927_00872</name>
</gene>